<keyword evidence="5" id="KW-0732">Signal</keyword>
<dbReference type="GO" id="GO:0060320">
    <property type="term" value="P:rejection of self pollen"/>
    <property type="evidence" value="ECO:0007669"/>
    <property type="project" value="UniProtKB-KW"/>
</dbReference>
<evidence type="ECO:0000256" key="2">
    <source>
        <dbReference type="ARBA" id="ARBA00005581"/>
    </source>
</evidence>
<evidence type="ECO:0000313" key="8">
    <source>
        <dbReference type="EMBL" id="KAK3029545.1"/>
    </source>
</evidence>
<evidence type="ECO:0000256" key="7">
    <source>
        <dbReference type="SAM" id="MobiDB-lite"/>
    </source>
</evidence>
<dbReference type="Proteomes" id="UP001188597">
    <property type="component" value="Unassembled WGS sequence"/>
</dbReference>
<evidence type="ECO:0000256" key="6">
    <source>
        <dbReference type="RuleBase" id="RU367044"/>
    </source>
</evidence>
<dbReference type="PANTHER" id="PTHR31232">
    <property type="match status" value="1"/>
</dbReference>
<evidence type="ECO:0000256" key="3">
    <source>
        <dbReference type="ARBA" id="ARBA00022471"/>
    </source>
</evidence>
<keyword evidence="3 6" id="KW-0713">Self-incompatibility</keyword>
<name>A0AA88WPZ3_9ASTE</name>
<feature type="region of interest" description="Disordered" evidence="7">
    <location>
        <begin position="129"/>
        <end position="148"/>
    </location>
</feature>
<evidence type="ECO:0000256" key="1">
    <source>
        <dbReference type="ARBA" id="ARBA00004613"/>
    </source>
</evidence>
<keyword evidence="9" id="KW-1185">Reference proteome</keyword>
<evidence type="ECO:0000313" key="9">
    <source>
        <dbReference type="Proteomes" id="UP001188597"/>
    </source>
</evidence>
<comment type="subcellular location">
    <subcellularLocation>
        <location evidence="1 6">Secreted</location>
    </subcellularLocation>
</comment>
<reference evidence="8" key="1">
    <citation type="submission" date="2022-12" db="EMBL/GenBank/DDBJ databases">
        <title>Draft genome assemblies for two species of Escallonia (Escalloniales).</title>
        <authorList>
            <person name="Chanderbali A."/>
            <person name="Dervinis C."/>
            <person name="Anghel I."/>
            <person name="Soltis D."/>
            <person name="Soltis P."/>
            <person name="Zapata F."/>
        </authorList>
    </citation>
    <scope>NUCLEOTIDE SEQUENCE</scope>
    <source>
        <strain evidence="8">UCBG64.0493</strain>
        <tissue evidence="8">Leaf</tissue>
    </source>
</reference>
<comment type="similarity">
    <text evidence="2 6">Belongs to the plant self-incompatibility (S1) protein family.</text>
</comment>
<sequence length="178" mass="20560">MVRAGTNSTYEVHVINALPADSPPVNVHCASKNDEIGYHTLHVNDDLTWSFKTPFIGNTLYFCRFKWNGRDKAFVVFDQQNAIECQRKPFAKKYLCYWFVKDDGFYFQDHYTNNPSEWIKKKNWTIKPDGPKLESRPQTGPRRAGGAQMWTLGQPRSSLHIKLGYPQGPALRARHLDV</sequence>
<dbReference type="EMBL" id="JAVXUP010000377">
    <property type="protein sequence ID" value="KAK3029545.1"/>
    <property type="molecule type" value="Genomic_DNA"/>
</dbReference>
<dbReference type="GO" id="GO:0005576">
    <property type="term" value="C:extracellular region"/>
    <property type="evidence" value="ECO:0007669"/>
    <property type="project" value="UniProtKB-SubCell"/>
</dbReference>
<gene>
    <name evidence="8" type="ORF">RJ639_038504</name>
</gene>
<comment type="caution">
    <text evidence="8">The sequence shown here is derived from an EMBL/GenBank/DDBJ whole genome shotgun (WGS) entry which is preliminary data.</text>
</comment>
<organism evidence="8 9">
    <name type="scientific">Escallonia herrerae</name>
    <dbReference type="NCBI Taxonomy" id="1293975"/>
    <lineage>
        <taxon>Eukaryota</taxon>
        <taxon>Viridiplantae</taxon>
        <taxon>Streptophyta</taxon>
        <taxon>Embryophyta</taxon>
        <taxon>Tracheophyta</taxon>
        <taxon>Spermatophyta</taxon>
        <taxon>Magnoliopsida</taxon>
        <taxon>eudicotyledons</taxon>
        <taxon>Gunneridae</taxon>
        <taxon>Pentapetalae</taxon>
        <taxon>asterids</taxon>
        <taxon>campanulids</taxon>
        <taxon>Escalloniales</taxon>
        <taxon>Escalloniaceae</taxon>
        <taxon>Escallonia</taxon>
    </lineage>
</organism>
<dbReference type="PANTHER" id="PTHR31232:SF71">
    <property type="entry name" value="S-PROTEIN HOMOLOG"/>
    <property type="match status" value="1"/>
</dbReference>
<protein>
    <recommendedName>
        <fullName evidence="6">S-protein homolog</fullName>
    </recommendedName>
</protein>
<evidence type="ECO:0000256" key="4">
    <source>
        <dbReference type="ARBA" id="ARBA00022525"/>
    </source>
</evidence>
<dbReference type="AlphaFoldDB" id="A0AA88WPZ3"/>
<dbReference type="Pfam" id="PF05938">
    <property type="entry name" value="Self-incomp_S1"/>
    <property type="match status" value="1"/>
</dbReference>
<proteinExistence type="inferred from homology"/>
<keyword evidence="4 6" id="KW-0964">Secreted</keyword>
<dbReference type="InterPro" id="IPR010264">
    <property type="entry name" value="Self-incomp_S1"/>
</dbReference>
<accession>A0AA88WPZ3</accession>
<evidence type="ECO:0000256" key="5">
    <source>
        <dbReference type="ARBA" id="ARBA00022729"/>
    </source>
</evidence>